<comment type="similarity">
    <text evidence="1">Belongs to the SfsA family.</text>
</comment>
<dbReference type="Proteomes" id="UP001058120">
    <property type="component" value="Chromosome"/>
</dbReference>
<proteinExistence type="inferred from homology"/>
<dbReference type="PANTHER" id="PTHR30545">
    <property type="entry name" value="SUGAR FERMENTATION STIMULATION PROTEIN A"/>
    <property type="match status" value="1"/>
</dbReference>
<dbReference type="HAMAP" id="MF_00095">
    <property type="entry name" value="SfsA"/>
    <property type="match status" value="1"/>
</dbReference>
<evidence type="ECO:0000313" key="4">
    <source>
        <dbReference type="EMBL" id="UWX05043.1"/>
    </source>
</evidence>
<dbReference type="RefSeq" id="WP_334314601.1">
    <property type="nucleotide sequence ID" value="NZ_CP065938.1"/>
</dbReference>
<evidence type="ECO:0000256" key="1">
    <source>
        <dbReference type="HAMAP-Rule" id="MF_00095"/>
    </source>
</evidence>
<dbReference type="Gene3D" id="2.40.50.580">
    <property type="match status" value="1"/>
</dbReference>
<dbReference type="CDD" id="cd22359">
    <property type="entry name" value="SfsA-like_bacterial"/>
    <property type="match status" value="1"/>
</dbReference>
<name>A0ABY5XYS7_9BACT</name>
<sequence length="263" mass="30037">MRIKVLSFQEELFEAKLIQRERRFFIEFADEKTSLEQLAAGRYESGFAHTNNTGSMLGLIRKGRSILLSHARNPVRKLAYTLEAINLNKENEKPLWLGVNTSVPNRFLQKLFELNPSYDYALLPFARGFRQIRMEVKNGESRLDACLFSENQTEKLWIECKNVSMAEYDAAAFPDAVSERGRKHLDTLMRLKAQGDRALMFYVVQRTDASCFMPADFIDGAYAEKLQKAYACGVEVYAVAADVQKDGIYFGGYLKLAPCYFKG</sequence>
<organism evidence="4 5">
    <name type="scientific">Taurinivorans muris</name>
    <dbReference type="NCBI Taxonomy" id="2787751"/>
    <lineage>
        <taxon>Bacteria</taxon>
        <taxon>Pseudomonadati</taxon>
        <taxon>Thermodesulfobacteriota</taxon>
        <taxon>Desulfovibrionia</taxon>
        <taxon>Desulfovibrionales</taxon>
        <taxon>Desulfovibrionaceae</taxon>
        <taxon>Taurinivorans</taxon>
    </lineage>
</organism>
<keyword evidence="5" id="KW-1185">Reference proteome</keyword>
<reference evidence="4" key="1">
    <citation type="submission" date="2020-12" db="EMBL/GenBank/DDBJ databases">
        <title>Taurinivorans muris gen. nov., sp. nov., fundamental and realized metabolic niche of a ubiquitous sulfidogenic bacterium in the murine intestine.</title>
        <authorList>
            <person name="Ye H."/>
            <person name="Hanson B.T."/>
            <person name="Loy A."/>
        </authorList>
    </citation>
    <scope>NUCLEOTIDE SEQUENCE</scope>
    <source>
        <strain evidence="4">LT0009</strain>
    </source>
</reference>
<accession>A0ABY5XYS7</accession>
<dbReference type="InterPro" id="IPR040452">
    <property type="entry name" value="SfsA_C"/>
</dbReference>
<dbReference type="InterPro" id="IPR041465">
    <property type="entry name" value="SfsA_N"/>
</dbReference>
<dbReference type="EMBL" id="CP065938">
    <property type="protein sequence ID" value="UWX05043.1"/>
    <property type="molecule type" value="Genomic_DNA"/>
</dbReference>
<feature type="domain" description="SfsA N-terminal OB" evidence="3">
    <location>
        <begin position="18"/>
        <end position="88"/>
    </location>
</feature>
<feature type="domain" description="Sugar fermentation stimulation protein C-terminal" evidence="2">
    <location>
        <begin position="122"/>
        <end position="246"/>
    </location>
</feature>
<evidence type="ECO:0000259" key="3">
    <source>
        <dbReference type="Pfam" id="PF17746"/>
    </source>
</evidence>
<evidence type="ECO:0000313" key="5">
    <source>
        <dbReference type="Proteomes" id="UP001058120"/>
    </source>
</evidence>
<dbReference type="InterPro" id="IPR005224">
    <property type="entry name" value="SfsA"/>
</dbReference>
<protein>
    <recommendedName>
        <fullName evidence="1">Sugar fermentation stimulation protein homolog</fullName>
    </recommendedName>
</protein>
<dbReference type="Gene3D" id="3.40.1350.60">
    <property type="match status" value="1"/>
</dbReference>
<dbReference type="Pfam" id="PF03749">
    <property type="entry name" value="SfsA"/>
    <property type="match status" value="1"/>
</dbReference>
<dbReference type="NCBIfam" id="TIGR00230">
    <property type="entry name" value="sfsA"/>
    <property type="match status" value="1"/>
</dbReference>
<evidence type="ECO:0000259" key="2">
    <source>
        <dbReference type="Pfam" id="PF03749"/>
    </source>
</evidence>
<dbReference type="Pfam" id="PF17746">
    <property type="entry name" value="SfsA_N"/>
    <property type="match status" value="1"/>
</dbReference>
<gene>
    <name evidence="1 4" type="primary">sfsA</name>
    <name evidence="4" type="ORF">JBF11_06040</name>
</gene>
<dbReference type="PANTHER" id="PTHR30545:SF2">
    <property type="entry name" value="SUGAR FERMENTATION STIMULATION PROTEIN A"/>
    <property type="match status" value="1"/>
</dbReference>